<evidence type="ECO:0000313" key="3">
    <source>
        <dbReference type="Proteomes" id="UP000002255"/>
    </source>
</evidence>
<dbReference type="InterPro" id="IPR000835">
    <property type="entry name" value="HTH_MarR-typ"/>
</dbReference>
<dbReference type="GO" id="GO:0003700">
    <property type="term" value="F:DNA-binding transcription factor activity"/>
    <property type="evidence" value="ECO:0007669"/>
    <property type="project" value="InterPro"/>
</dbReference>
<dbReference type="SMART" id="SM00347">
    <property type="entry name" value="HTH_MARR"/>
    <property type="match status" value="1"/>
</dbReference>
<dbReference type="Gene3D" id="1.10.10.10">
    <property type="entry name" value="Winged helix-like DNA-binding domain superfamily/Winged helix DNA-binding domain"/>
    <property type="match status" value="1"/>
</dbReference>
<proteinExistence type="predicted"/>
<keyword evidence="3" id="KW-1185">Reference proteome</keyword>
<gene>
    <name evidence="2" type="ordered locus">Xcel_1519</name>
</gene>
<dbReference type="EMBL" id="CP001821">
    <property type="protein sequence ID" value="ACZ30549.1"/>
    <property type="molecule type" value="Genomic_DNA"/>
</dbReference>
<dbReference type="InterPro" id="IPR036388">
    <property type="entry name" value="WH-like_DNA-bd_sf"/>
</dbReference>
<dbReference type="Pfam" id="PF12802">
    <property type="entry name" value="MarR_2"/>
    <property type="match status" value="1"/>
</dbReference>
<reference evidence="2 3" key="2">
    <citation type="journal article" date="2010" name="Stand. Genomic Sci.">
        <title>Complete genome sequence of Xylanimonas cellulosilytica type strain (XIL07).</title>
        <authorList>
            <person name="Foster B."/>
            <person name="Pukall R."/>
            <person name="Abt B."/>
            <person name="Nolan M."/>
            <person name="Glavina Del Rio T."/>
            <person name="Chen F."/>
            <person name="Lucas S."/>
            <person name="Tice H."/>
            <person name="Pitluck S."/>
            <person name="Cheng J.-F."/>
            <person name="Chertkov O."/>
            <person name="Brettin T."/>
            <person name="Han C."/>
            <person name="Detter J.C."/>
            <person name="Bruce D."/>
            <person name="Goodwin L."/>
            <person name="Ivanova N."/>
            <person name="Mavromatis K."/>
            <person name="Pati A."/>
            <person name="Mikhailova N."/>
            <person name="Chen A."/>
            <person name="Palaniappan K."/>
            <person name="Land M."/>
            <person name="Hauser L."/>
            <person name="Chang Y.-J."/>
            <person name="Jeffries C.D."/>
            <person name="Chain P."/>
            <person name="Rohde M."/>
            <person name="Goeker M."/>
            <person name="Bristow J."/>
            <person name="Eisen J.A."/>
            <person name="Markowitz V."/>
            <person name="Hugenholtz P."/>
            <person name="Kyrpides N.C."/>
            <person name="Klenk H.-P."/>
            <person name="Lapidus A."/>
        </authorList>
    </citation>
    <scope>NUCLEOTIDE SEQUENCE [LARGE SCALE GENOMIC DNA]</scope>
    <source>
        <strain evidence="3">DSM 15894 / CECT 5975 / LMG 20990 / XIL07</strain>
    </source>
</reference>
<reference evidence="3" key="1">
    <citation type="submission" date="2009-11" db="EMBL/GenBank/DDBJ databases">
        <title>The complete chromosome of Xylanimonas cellulosilytica DSM 15894.</title>
        <authorList>
            <consortium name="US DOE Joint Genome Institute (JGI-PGF)"/>
            <person name="Lucas S."/>
            <person name="Copeland A."/>
            <person name="Lapidus A."/>
            <person name="Glavina del Rio T."/>
            <person name="Dalin E."/>
            <person name="Tice H."/>
            <person name="Bruce D."/>
            <person name="Goodwin L."/>
            <person name="Pitluck S."/>
            <person name="Kyrpides N."/>
            <person name="Mavromatis K."/>
            <person name="Ivanova N."/>
            <person name="Mikhailova N."/>
            <person name="Foster B."/>
            <person name="Clum A."/>
            <person name="Brettin T."/>
            <person name="Detter J.C."/>
            <person name="Han C."/>
            <person name="Larimer F."/>
            <person name="Land M."/>
            <person name="Hauser L."/>
            <person name="Markowitz V."/>
            <person name="Cheng J.F."/>
            <person name="Hugenholtz P."/>
            <person name="Woyke T."/>
            <person name="Wu D."/>
            <person name="Gehrich-Schroeter G."/>
            <person name="Schneider S."/>
            <person name="Pukall S.R."/>
            <person name="Klenk H.P."/>
            <person name="Eisen J.A."/>
        </authorList>
    </citation>
    <scope>NUCLEOTIDE SEQUENCE [LARGE SCALE GENOMIC DNA]</scope>
    <source>
        <strain evidence="3">DSM 15894 / CECT 5975 / LMG 20990 / XIL07</strain>
    </source>
</reference>
<dbReference type="GO" id="GO:0006950">
    <property type="term" value="P:response to stress"/>
    <property type="evidence" value="ECO:0007669"/>
    <property type="project" value="TreeGrafter"/>
</dbReference>
<protein>
    <submittedName>
        <fullName evidence="2">Transcriptional regulator, MarR family</fullName>
    </submittedName>
</protein>
<name>D1BS57_XYLCX</name>
<organism evidence="2 3">
    <name type="scientific">Xylanimonas cellulosilytica (strain DSM 15894 / JCM 12276 / CECT 5975 / KCTC 9989 / LMG 20990 / NBRC 107835 / XIL07)</name>
    <dbReference type="NCBI Taxonomy" id="446471"/>
    <lineage>
        <taxon>Bacteria</taxon>
        <taxon>Bacillati</taxon>
        <taxon>Actinomycetota</taxon>
        <taxon>Actinomycetes</taxon>
        <taxon>Micrococcales</taxon>
        <taxon>Promicromonosporaceae</taxon>
        <taxon>Xylanimonas</taxon>
    </lineage>
</organism>
<dbReference type="PANTHER" id="PTHR33164:SF103">
    <property type="entry name" value="REGULATORY PROTEIN MARR"/>
    <property type="match status" value="1"/>
</dbReference>
<dbReference type="AlphaFoldDB" id="D1BS57"/>
<dbReference type="PROSITE" id="PS50995">
    <property type="entry name" value="HTH_MARR_2"/>
    <property type="match status" value="1"/>
</dbReference>
<evidence type="ECO:0000313" key="2">
    <source>
        <dbReference type="EMBL" id="ACZ30549.1"/>
    </source>
</evidence>
<dbReference type="RefSeq" id="WP_012878291.1">
    <property type="nucleotide sequence ID" value="NC_013530.1"/>
</dbReference>
<evidence type="ECO:0000259" key="1">
    <source>
        <dbReference type="PROSITE" id="PS50995"/>
    </source>
</evidence>
<sequence length="144" mass="15933">MTDRHQTALNDDAATFVELLHRLMRALRRESADGSLTPGQARLLRVIHRAGTPLRAVDLANALDVAPRSVTTKVDQAEADGHVRRLPDPTDRRARLVELTDAGVEALHEQWVGRRPGAAARLQRLTPEERTELLRLLTKLTSGG</sequence>
<dbReference type="STRING" id="446471.Xcel_1519"/>
<dbReference type="InterPro" id="IPR036390">
    <property type="entry name" value="WH_DNA-bd_sf"/>
</dbReference>
<dbReference type="KEGG" id="xce:Xcel_1519"/>
<dbReference type="eggNOG" id="COG1846">
    <property type="taxonomic scope" value="Bacteria"/>
</dbReference>
<dbReference type="PANTHER" id="PTHR33164">
    <property type="entry name" value="TRANSCRIPTIONAL REGULATOR, MARR FAMILY"/>
    <property type="match status" value="1"/>
</dbReference>
<dbReference type="PRINTS" id="PR00598">
    <property type="entry name" value="HTHMARR"/>
</dbReference>
<dbReference type="HOGENOM" id="CLU_083287_27_8_11"/>
<dbReference type="InterPro" id="IPR039422">
    <property type="entry name" value="MarR/SlyA-like"/>
</dbReference>
<feature type="domain" description="HTH marR-type" evidence="1">
    <location>
        <begin position="13"/>
        <end position="142"/>
    </location>
</feature>
<accession>D1BS57</accession>
<dbReference type="Proteomes" id="UP000002255">
    <property type="component" value="Chromosome"/>
</dbReference>
<dbReference type="SUPFAM" id="SSF46785">
    <property type="entry name" value="Winged helix' DNA-binding domain"/>
    <property type="match status" value="1"/>
</dbReference>